<name>A0A5A7PQU9_STRAF</name>
<feature type="compositionally biased region" description="Basic and acidic residues" evidence="1">
    <location>
        <begin position="31"/>
        <end position="49"/>
    </location>
</feature>
<keyword evidence="3" id="KW-1185">Reference proteome</keyword>
<evidence type="ECO:0000256" key="1">
    <source>
        <dbReference type="SAM" id="MobiDB-lite"/>
    </source>
</evidence>
<feature type="region of interest" description="Disordered" evidence="1">
    <location>
        <begin position="103"/>
        <end position="139"/>
    </location>
</feature>
<sequence length="162" mass="17572">MEYEEEDEGGGDGGPEDELGARIARPPAVDRGSEKKTHLNSEEVDHEPNTGRVALVRFCLCSAGNGSISGREDVDRGTEGQMGHNFLLAPLVEDQERNPHQIRVSGLESLSKNKGKQPLENEGKSPDQGNRVSEGSMDVTRVVGENIESENVQPTDLMSLFS</sequence>
<organism evidence="2 3">
    <name type="scientific">Striga asiatica</name>
    <name type="common">Asiatic witchweed</name>
    <name type="synonym">Buchnera asiatica</name>
    <dbReference type="NCBI Taxonomy" id="4170"/>
    <lineage>
        <taxon>Eukaryota</taxon>
        <taxon>Viridiplantae</taxon>
        <taxon>Streptophyta</taxon>
        <taxon>Embryophyta</taxon>
        <taxon>Tracheophyta</taxon>
        <taxon>Spermatophyta</taxon>
        <taxon>Magnoliopsida</taxon>
        <taxon>eudicotyledons</taxon>
        <taxon>Gunneridae</taxon>
        <taxon>Pentapetalae</taxon>
        <taxon>asterids</taxon>
        <taxon>lamiids</taxon>
        <taxon>Lamiales</taxon>
        <taxon>Orobanchaceae</taxon>
        <taxon>Buchnereae</taxon>
        <taxon>Striga</taxon>
    </lineage>
</organism>
<dbReference type="Proteomes" id="UP000325081">
    <property type="component" value="Unassembled WGS sequence"/>
</dbReference>
<comment type="caution">
    <text evidence="2">The sequence shown here is derived from an EMBL/GenBank/DDBJ whole genome shotgun (WGS) entry which is preliminary data.</text>
</comment>
<proteinExistence type="predicted"/>
<dbReference type="EMBL" id="BKCP01004960">
    <property type="protein sequence ID" value="GER35038.1"/>
    <property type="molecule type" value="Genomic_DNA"/>
</dbReference>
<protein>
    <submittedName>
        <fullName evidence="2">Malate dehydrogenase</fullName>
    </submittedName>
</protein>
<evidence type="ECO:0000313" key="2">
    <source>
        <dbReference type="EMBL" id="GER35038.1"/>
    </source>
</evidence>
<evidence type="ECO:0000313" key="3">
    <source>
        <dbReference type="Proteomes" id="UP000325081"/>
    </source>
</evidence>
<accession>A0A5A7PQU9</accession>
<gene>
    <name evidence="2" type="ORF">STAS_11304</name>
</gene>
<dbReference type="AlphaFoldDB" id="A0A5A7PQU9"/>
<reference evidence="3" key="1">
    <citation type="journal article" date="2019" name="Curr. Biol.">
        <title>Genome Sequence of Striga asiatica Provides Insight into the Evolution of Plant Parasitism.</title>
        <authorList>
            <person name="Yoshida S."/>
            <person name="Kim S."/>
            <person name="Wafula E.K."/>
            <person name="Tanskanen J."/>
            <person name="Kim Y.M."/>
            <person name="Honaas L."/>
            <person name="Yang Z."/>
            <person name="Spallek T."/>
            <person name="Conn C.E."/>
            <person name="Ichihashi Y."/>
            <person name="Cheong K."/>
            <person name="Cui S."/>
            <person name="Der J.P."/>
            <person name="Gundlach H."/>
            <person name="Jiao Y."/>
            <person name="Hori C."/>
            <person name="Ishida J.K."/>
            <person name="Kasahara H."/>
            <person name="Kiba T."/>
            <person name="Kim M.S."/>
            <person name="Koo N."/>
            <person name="Laohavisit A."/>
            <person name="Lee Y.H."/>
            <person name="Lumba S."/>
            <person name="McCourt P."/>
            <person name="Mortimer J.C."/>
            <person name="Mutuku J.M."/>
            <person name="Nomura T."/>
            <person name="Sasaki-Sekimoto Y."/>
            <person name="Seto Y."/>
            <person name="Wang Y."/>
            <person name="Wakatake T."/>
            <person name="Sakakibara H."/>
            <person name="Demura T."/>
            <person name="Yamaguchi S."/>
            <person name="Yoneyama K."/>
            <person name="Manabe R.I."/>
            <person name="Nelson D.C."/>
            <person name="Schulman A.H."/>
            <person name="Timko M.P."/>
            <person name="dePamphilis C.W."/>
            <person name="Choi D."/>
            <person name="Shirasu K."/>
        </authorList>
    </citation>
    <scope>NUCLEOTIDE SEQUENCE [LARGE SCALE GENOMIC DNA]</scope>
    <source>
        <strain evidence="3">cv. UVA1</strain>
    </source>
</reference>
<feature type="compositionally biased region" description="Acidic residues" evidence="1">
    <location>
        <begin position="1"/>
        <end position="18"/>
    </location>
</feature>
<feature type="region of interest" description="Disordered" evidence="1">
    <location>
        <begin position="1"/>
        <end position="49"/>
    </location>
</feature>